<dbReference type="InterPro" id="IPR007782">
    <property type="entry name" value="VKG_COase"/>
</dbReference>
<dbReference type="EMBL" id="CAJPEV010001280">
    <property type="protein sequence ID" value="CAG0891827.1"/>
    <property type="molecule type" value="Genomic_DNA"/>
</dbReference>
<dbReference type="PANTHER" id="PTHR12639">
    <property type="entry name" value="VITAMIN K-DEPENDENT GAMMA-CARBOXYLASE"/>
    <property type="match status" value="1"/>
</dbReference>
<dbReference type="Proteomes" id="UP000677054">
    <property type="component" value="Unassembled WGS sequence"/>
</dbReference>
<name>A0A7R9A5D8_9CRUS</name>
<organism evidence="3">
    <name type="scientific">Darwinula stevensoni</name>
    <dbReference type="NCBI Taxonomy" id="69355"/>
    <lineage>
        <taxon>Eukaryota</taxon>
        <taxon>Metazoa</taxon>
        <taxon>Ecdysozoa</taxon>
        <taxon>Arthropoda</taxon>
        <taxon>Crustacea</taxon>
        <taxon>Oligostraca</taxon>
        <taxon>Ostracoda</taxon>
        <taxon>Podocopa</taxon>
        <taxon>Podocopida</taxon>
        <taxon>Darwinulocopina</taxon>
        <taxon>Darwinuloidea</taxon>
        <taxon>Darwinulidae</taxon>
        <taxon>Darwinula</taxon>
    </lineage>
</organism>
<sequence length="366" mass="40848">MFAGSLLFLEPDCLDGISKEKKTTSSTQRDPMKKTKGERGGGVSLKTITALVGISFHFLLQCFLPYSQFLFQGLNGWTGAGLYGYSWNMMVHYYYLKPMEVSLYERPSQSWTHSVEGPNGSFRQSFSHAPQSGHLPLKALVESPLAMKRYVECMASRHADKTRLGLADIEVYISLPVSIGDVPIQPVYNASTDILHADWSLWERPNWLLQPRATHLGAFIRHDMLTCSQSSHVSEFHLLDPGKQVDFKFSDCEAASIESVEGILDVDCFPGDYEKRAIHQGHRYLIPKIPTSCTLSTSSHPYAIARLMYLSSKCGKGSSLRIPSLSDMTEWTSLLLHSVGETIKELPVLLDAALSNDPSIWNHIST</sequence>
<dbReference type="EMBL" id="LR900797">
    <property type="protein sequence ID" value="CAD7246937.1"/>
    <property type="molecule type" value="Genomic_DNA"/>
</dbReference>
<dbReference type="InterPro" id="IPR053935">
    <property type="entry name" value="VKGC_lumenal_dom"/>
</dbReference>
<evidence type="ECO:0000259" key="2">
    <source>
        <dbReference type="Pfam" id="PF22777"/>
    </source>
</evidence>
<accession>A0A7R9A5D8</accession>
<dbReference type="GO" id="GO:0019842">
    <property type="term" value="F:vitamin binding"/>
    <property type="evidence" value="ECO:0007669"/>
    <property type="project" value="TreeGrafter"/>
</dbReference>
<feature type="domain" description="Vitamin K-dependent gamma-carboxylase lumenal" evidence="2">
    <location>
        <begin position="51"/>
        <end position="210"/>
    </location>
</feature>
<reference evidence="3" key="1">
    <citation type="submission" date="2020-11" db="EMBL/GenBank/DDBJ databases">
        <authorList>
            <person name="Tran Van P."/>
        </authorList>
    </citation>
    <scope>NUCLEOTIDE SEQUENCE</scope>
</reference>
<feature type="region of interest" description="Disordered" evidence="1">
    <location>
        <begin position="19"/>
        <end position="41"/>
    </location>
</feature>
<dbReference type="PANTHER" id="PTHR12639:SF7">
    <property type="entry name" value="HTTM DOMAIN-CONTAINING PROTEIN"/>
    <property type="match status" value="1"/>
</dbReference>
<evidence type="ECO:0000313" key="4">
    <source>
        <dbReference type="Proteomes" id="UP000677054"/>
    </source>
</evidence>
<dbReference type="OrthoDB" id="206689at2759"/>
<keyword evidence="4" id="KW-1185">Reference proteome</keyword>
<protein>
    <recommendedName>
        <fullName evidence="2">Vitamin K-dependent gamma-carboxylase lumenal domain-containing protein</fullName>
    </recommendedName>
</protein>
<evidence type="ECO:0000256" key="1">
    <source>
        <dbReference type="SAM" id="MobiDB-lite"/>
    </source>
</evidence>
<dbReference type="AlphaFoldDB" id="A0A7R9A5D8"/>
<gene>
    <name evidence="3" type="ORF">DSTB1V02_LOCUS6779</name>
</gene>
<evidence type="ECO:0000313" key="3">
    <source>
        <dbReference type="EMBL" id="CAD7246937.1"/>
    </source>
</evidence>
<proteinExistence type="predicted"/>
<feature type="compositionally biased region" description="Basic and acidic residues" evidence="1">
    <location>
        <begin position="30"/>
        <end position="39"/>
    </location>
</feature>
<dbReference type="Pfam" id="PF22777">
    <property type="entry name" value="VKGC_lumenal_dom"/>
    <property type="match status" value="1"/>
</dbReference>
<dbReference type="GO" id="GO:0008488">
    <property type="term" value="F:gamma-glutamyl carboxylase activity"/>
    <property type="evidence" value="ECO:0007669"/>
    <property type="project" value="InterPro"/>
</dbReference>